<evidence type="ECO:0000313" key="5">
    <source>
        <dbReference type="Proteomes" id="UP000824219"/>
    </source>
</evidence>
<feature type="region of interest" description="Disordered" evidence="2">
    <location>
        <begin position="1"/>
        <end position="63"/>
    </location>
</feature>
<gene>
    <name evidence="4" type="ORF">KOW79_022462</name>
</gene>
<dbReference type="InterPro" id="IPR016186">
    <property type="entry name" value="C-type_lectin-like/link_sf"/>
</dbReference>
<dbReference type="InterPro" id="IPR001304">
    <property type="entry name" value="C-type_lectin-like"/>
</dbReference>
<sequence>MKEEIYANAEAEADNKADSSDSEHSYEDVYVNEDNLQTQRDKQSENSGEETTRSRYNTVTEERDQLQRDKAELQRFSKLGLDPGWISFSSSIYYISNEVKTWHESRQDCEKREGDLVIINNKEEQEFITKHLGNKRAWIGLSDKDTEGEWKWVDGKPLTTAYWYETEPNNQGDEDCAEISDNPGMKNWNDFLCFNERIWICEKSYS</sequence>
<dbReference type="Proteomes" id="UP000824219">
    <property type="component" value="Linkage Group LG29"/>
</dbReference>
<evidence type="ECO:0000259" key="3">
    <source>
        <dbReference type="PROSITE" id="PS50041"/>
    </source>
</evidence>
<keyword evidence="1" id="KW-0430">Lectin</keyword>
<dbReference type="AlphaFoldDB" id="A0A9D3N0X5"/>
<evidence type="ECO:0000256" key="2">
    <source>
        <dbReference type="SAM" id="MobiDB-lite"/>
    </source>
</evidence>
<evidence type="ECO:0000313" key="4">
    <source>
        <dbReference type="EMBL" id="KAG7313966.1"/>
    </source>
</evidence>
<dbReference type="Pfam" id="PF00059">
    <property type="entry name" value="Lectin_C"/>
    <property type="match status" value="1"/>
</dbReference>
<reference evidence="4 5" key="1">
    <citation type="submission" date="2021-06" db="EMBL/GenBank/DDBJ databases">
        <title>Chromosome-level genome assembly of the red-tail catfish (Hemibagrus wyckioides).</title>
        <authorList>
            <person name="Shao F."/>
        </authorList>
    </citation>
    <scope>NUCLEOTIDE SEQUENCE [LARGE SCALE GENOMIC DNA]</scope>
    <source>
        <strain evidence="4">EC202008001</strain>
        <tissue evidence="4">Blood</tissue>
    </source>
</reference>
<proteinExistence type="predicted"/>
<dbReference type="SUPFAM" id="SSF56436">
    <property type="entry name" value="C-type lectin-like"/>
    <property type="match status" value="1"/>
</dbReference>
<dbReference type="Gene3D" id="3.10.100.10">
    <property type="entry name" value="Mannose-Binding Protein A, subunit A"/>
    <property type="match status" value="1"/>
</dbReference>
<dbReference type="EMBL" id="JAHKSW010000029">
    <property type="protein sequence ID" value="KAG7313966.1"/>
    <property type="molecule type" value="Genomic_DNA"/>
</dbReference>
<organism evidence="4 5">
    <name type="scientific">Hemibagrus wyckioides</name>
    <dbReference type="NCBI Taxonomy" id="337641"/>
    <lineage>
        <taxon>Eukaryota</taxon>
        <taxon>Metazoa</taxon>
        <taxon>Chordata</taxon>
        <taxon>Craniata</taxon>
        <taxon>Vertebrata</taxon>
        <taxon>Euteleostomi</taxon>
        <taxon>Actinopterygii</taxon>
        <taxon>Neopterygii</taxon>
        <taxon>Teleostei</taxon>
        <taxon>Ostariophysi</taxon>
        <taxon>Siluriformes</taxon>
        <taxon>Bagridae</taxon>
        <taxon>Hemibagrus</taxon>
    </lineage>
</organism>
<dbReference type="InterPro" id="IPR016187">
    <property type="entry name" value="CTDL_fold"/>
</dbReference>
<dbReference type="InterPro" id="IPR033989">
    <property type="entry name" value="CD209-like_CTLD"/>
</dbReference>
<dbReference type="GO" id="GO:0030246">
    <property type="term" value="F:carbohydrate binding"/>
    <property type="evidence" value="ECO:0007669"/>
    <property type="project" value="UniProtKB-KW"/>
</dbReference>
<dbReference type="OrthoDB" id="8950604at2759"/>
<evidence type="ECO:0000256" key="1">
    <source>
        <dbReference type="ARBA" id="ARBA00022734"/>
    </source>
</evidence>
<accession>A0A9D3N0X5</accession>
<dbReference type="SMART" id="SM00034">
    <property type="entry name" value="CLECT"/>
    <property type="match status" value="1"/>
</dbReference>
<dbReference type="InterPro" id="IPR050111">
    <property type="entry name" value="C-type_lectin/snaclec_domain"/>
</dbReference>
<dbReference type="CDD" id="cd03590">
    <property type="entry name" value="CLECT_DC-SIGN_like"/>
    <property type="match status" value="1"/>
</dbReference>
<protein>
    <recommendedName>
        <fullName evidence="3">C-type lectin domain-containing protein</fullName>
    </recommendedName>
</protein>
<feature type="domain" description="C-type lectin" evidence="3">
    <location>
        <begin position="88"/>
        <end position="202"/>
    </location>
</feature>
<name>A0A9D3N0X5_9TELE</name>
<comment type="caution">
    <text evidence="4">The sequence shown here is derived from an EMBL/GenBank/DDBJ whole genome shotgun (WGS) entry which is preliminary data.</text>
</comment>
<keyword evidence="5" id="KW-1185">Reference proteome</keyword>
<dbReference type="PANTHER" id="PTHR22803">
    <property type="entry name" value="MANNOSE, PHOSPHOLIPASE, LECTIN RECEPTOR RELATED"/>
    <property type="match status" value="1"/>
</dbReference>
<feature type="compositionally biased region" description="Basic and acidic residues" evidence="2">
    <location>
        <begin position="13"/>
        <end position="27"/>
    </location>
</feature>
<dbReference type="PROSITE" id="PS50041">
    <property type="entry name" value="C_TYPE_LECTIN_2"/>
    <property type="match status" value="1"/>
</dbReference>